<dbReference type="PANTHER" id="PTHR46211">
    <property type="entry name" value="GLYCEROPHOSPHORYL DIESTER PHOSPHODIESTERASE"/>
    <property type="match status" value="1"/>
</dbReference>
<dbReference type="AlphaFoldDB" id="A0A917SZU4"/>
<feature type="domain" description="GP-PDE" evidence="1">
    <location>
        <begin position="13"/>
        <end position="258"/>
    </location>
</feature>
<dbReference type="Proteomes" id="UP000649829">
    <property type="component" value="Unassembled WGS sequence"/>
</dbReference>
<proteinExistence type="predicted"/>
<comment type="caution">
    <text evidence="2">The sequence shown here is derived from an EMBL/GenBank/DDBJ whole genome shotgun (WGS) entry which is preliminary data.</text>
</comment>
<dbReference type="PROSITE" id="PS51704">
    <property type="entry name" value="GP_PDE"/>
    <property type="match status" value="1"/>
</dbReference>
<dbReference type="SUPFAM" id="SSF51695">
    <property type="entry name" value="PLC-like phosphodiesterases"/>
    <property type="match status" value="1"/>
</dbReference>
<keyword evidence="3" id="KW-1185">Reference proteome</keyword>
<dbReference type="GO" id="GO:0008081">
    <property type="term" value="F:phosphoric diester hydrolase activity"/>
    <property type="evidence" value="ECO:0007669"/>
    <property type="project" value="InterPro"/>
</dbReference>
<evidence type="ECO:0000313" key="2">
    <source>
        <dbReference type="EMBL" id="GGM05390.1"/>
    </source>
</evidence>
<gene>
    <name evidence="2" type="ORF">GCM10011534_29030</name>
</gene>
<dbReference type="InterPro" id="IPR017946">
    <property type="entry name" value="PLC-like_Pdiesterase_TIM-brl"/>
</dbReference>
<accession>A0A917SZU4</accession>
<dbReference type="InterPro" id="IPR030395">
    <property type="entry name" value="GP_PDE_dom"/>
</dbReference>
<reference evidence="2" key="2">
    <citation type="submission" date="2020-09" db="EMBL/GenBank/DDBJ databases">
        <authorList>
            <person name="Sun Q."/>
            <person name="Zhou Y."/>
        </authorList>
    </citation>
    <scope>NUCLEOTIDE SEQUENCE</scope>
    <source>
        <strain evidence="2">CGMCC 1.6293</strain>
    </source>
</reference>
<dbReference type="EMBL" id="BMLF01000002">
    <property type="protein sequence ID" value="GGM05390.1"/>
    <property type="molecule type" value="Genomic_DNA"/>
</dbReference>
<name>A0A917SZU4_9RHOB</name>
<dbReference type="RefSeq" id="WP_028287292.1">
    <property type="nucleotide sequence ID" value="NZ_BMLF01000002.1"/>
</dbReference>
<dbReference type="PANTHER" id="PTHR46211:SF1">
    <property type="entry name" value="GLYCEROPHOSPHODIESTER PHOSPHODIESTERASE, CYTOPLASMIC"/>
    <property type="match status" value="1"/>
</dbReference>
<dbReference type="Pfam" id="PF03009">
    <property type="entry name" value="GDPD"/>
    <property type="match status" value="1"/>
</dbReference>
<organism evidence="2 3">
    <name type="scientific">Pseudooceanicola nanhaiensis</name>
    <dbReference type="NCBI Taxonomy" id="375761"/>
    <lineage>
        <taxon>Bacteria</taxon>
        <taxon>Pseudomonadati</taxon>
        <taxon>Pseudomonadota</taxon>
        <taxon>Alphaproteobacteria</taxon>
        <taxon>Rhodobacterales</taxon>
        <taxon>Paracoccaceae</taxon>
        <taxon>Pseudooceanicola</taxon>
    </lineage>
</organism>
<sequence>MTRTPPLPAAFLEAPIAHRALHDVTQGRPENSREAIEAAVAAGYGIEIDLQLSADRQAMVFHDYDLDRLTGETGPLRARSAAALGQIRLKGGATGIPTFAEVLELVAGRVPLLVEIKDQDGQLGAAVGILEEAAAEAVRGYDGPLAFMSFNPNSVRVLSGLAPDVPRGIVTCSYRPDDWKPIPAGTLDRLREIPDIAASRASFISHEARDLDRPRVAALLDQGLPVLCWTIRSPDQETLARQVAQNITFEGYPAALPA</sequence>
<protein>
    <submittedName>
        <fullName evidence="2">Phosphodiesterase</fullName>
    </submittedName>
</protein>
<evidence type="ECO:0000313" key="3">
    <source>
        <dbReference type="Proteomes" id="UP000649829"/>
    </source>
</evidence>
<dbReference type="Gene3D" id="3.20.20.190">
    <property type="entry name" value="Phosphatidylinositol (PI) phosphodiesterase"/>
    <property type="match status" value="1"/>
</dbReference>
<evidence type="ECO:0000259" key="1">
    <source>
        <dbReference type="PROSITE" id="PS51704"/>
    </source>
</evidence>
<dbReference type="GO" id="GO:0006629">
    <property type="term" value="P:lipid metabolic process"/>
    <property type="evidence" value="ECO:0007669"/>
    <property type="project" value="InterPro"/>
</dbReference>
<reference evidence="2" key="1">
    <citation type="journal article" date="2014" name="Int. J. Syst. Evol. Microbiol.">
        <title>Complete genome sequence of Corynebacterium casei LMG S-19264T (=DSM 44701T), isolated from a smear-ripened cheese.</title>
        <authorList>
            <consortium name="US DOE Joint Genome Institute (JGI-PGF)"/>
            <person name="Walter F."/>
            <person name="Albersmeier A."/>
            <person name="Kalinowski J."/>
            <person name="Ruckert C."/>
        </authorList>
    </citation>
    <scope>NUCLEOTIDE SEQUENCE</scope>
    <source>
        <strain evidence="2">CGMCC 1.6293</strain>
    </source>
</reference>